<dbReference type="PANTHER" id="PTHR21137">
    <property type="entry name" value="ODORANT RECEPTOR"/>
    <property type="match status" value="1"/>
</dbReference>
<name>A0A9P0JR41_ACAOB</name>
<sequence length="137" mass="15668">MVNETFSSLMLIYMGVVTLIICIEIYTMITMDSTADILAAILYAAQMFFEFFICYCFPAQDLTNEAELLSVTMFGTNWYLYPAYYKDMMLFLGKSRLKVIYSAGGLFDLNRQTGMAALKNMVSYSMFLHTMTQLEAT</sequence>
<evidence type="ECO:0000256" key="2">
    <source>
        <dbReference type="ARBA" id="ARBA00022475"/>
    </source>
</evidence>
<dbReference type="GO" id="GO:0004984">
    <property type="term" value="F:olfactory receptor activity"/>
    <property type="evidence" value="ECO:0007669"/>
    <property type="project" value="InterPro"/>
</dbReference>
<dbReference type="Pfam" id="PF02949">
    <property type="entry name" value="7tm_6"/>
    <property type="match status" value="1"/>
</dbReference>
<keyword evidence="5" id="KW-0552">Olfaction</keyword>
<dbReference type="EMBL" id="CAKOFQ010006664">
    <property type="protein sequence ID" value="CAH1956126.1"/>
    <property type="molecule type" value="Genomic_DNA"/>
</dbReference>
<evidence type="ECO:0000256" key="7">
    <source>
        <dbReference type="ARBA" id="ARBA00023136"/>
    </source>
</evidence>
<proteinExistence type="predicted"/>
<feature type="transmembrane region" description="Helical" evidence="10">
    <location>
        <begin position="66"/>
        <end position="85"/>
    </location>
</feature>
<evidence type="ECO:0000313" key="12">
    <source>
        <dbReference type="EMBL" id="CAH2001177.1"/>
    </source>
</evidence>
<reference evidence="11" key="1">
    <citation type="submission" date="2022-03" db="EMBL/GenBank/DDBJ databases">
        <authorList>
            <person name="Sayadi A."/>
        </authorList>
    </citation>
    <scope>NUCLEOTIDE SEQUENCE</scope>
</reference>
<organism evidence="11 13">
    <name type="scientific">Acanthoscelides obtectus</name>
    <name type="common">Bean weevil</name>
    <name type="synonym">Bruchus obtectus</name>
    <dbReference type="NCBI Taxonomy" id="200917"/>
    <lineage>
        <taxon>Eukaryota</taxon>
        <taxon>Metazoa</taxon>
        <taxon>Ecdysozoa</taxon>
        <taxon>Arthropoda</taxon>
        <taxon>Hexapoda</taxon>
        <taxon>Insecta</taxon>
        <taxon>Pterygota</taxon>
        <taxon>Neoptera</taxon>
        <taxon>Endopterygota</taxon>
        <taxon>Coleoptera</taxon>
        <taxon>Polyphaga</taxon>
        <taxon>Cucujiformia</taxon>
        <taxon>Chrysomeloidea</taxon>
        <taxon>Chrysomelidae</taxon>
        <taxon>Bruchinae</taxon>
        <taxon>Bruchini</taxon>
        <taxon>Acanthoscelides</taxon>
    </lineage>
</organism>
<evidence type="ECO:0000313" key="11">
    <source>
        <dbReference type="EMBL" id="CAH1956126.1"/>
    </source>
</evidence>
<evidence type="ECO:0000256" key="8">
    <source>
        <dbReference type="ARBA" id="ARBA00023170"/>
    </source>
</evidence>
<dbReference type="InterPro" id="IPR004117">
    <property type="entry name" value="7tm6_olfct_rcpt"/>
</dbReference>
<comment type="caution">
    <text evidence="11">The sequence shown here is derived from an EMBL/GenBank/DDBJ whole genome shotgun (WGS) entry which is preliminary data.</text>
</comment>
<feature type="transmembrane region" description="Helical" evidence="10">
    <location>
        <begin position="38"/>
        <end position="60"/>
    </location>
</feature>
<dbReference type="GO" id="GO:0005549">
    <property type="term" value="F:odorant binding"/>
    <property type="evidence" value="ECO:0007669"/>
    <property type="project" value="InterPro"/>
</dbReference>
<dbReference type="GO" id="GO:0007165">
    <property type="term" value="P:signal transduction"/>
    <property type="evidence" value="ECO:0007669"/>
    <property type="project" value="UniProtKB-KW"/>
</dbReference>
<evidence type="ECO:0000256" key="6">
    <source>
        <dbReference type="ARBA" id="ARBA00022989"/>
    </source>
</evidence>
<keyword evidence="3" id="KW-0716">Sensory transduction</keyword>
<evidence type="ECO:0000313" key="13">
    <source>
        <dbReference type="Proteomes" id="UP001152888"/>
    </source>
</evidence>
<dbReference type="EMBL" id="CAKOFQ010007438">
    <property type="protein sequence ID" value="CAH2001177.1"/>
    <property type="molecule type" value="Genomic_DNA"/>
</dbReference>
<evidence type="ECO:0000256" key="10">
    <source>
        <dbReference type="SAM" id="Phobius"/>
    </source>
</evidence>
<evidence type="ECO:0000256" key="5">
    <source>
        <dbReference type="ARBA" id="ARBA00022725"/>
    </source>
</evidence>
<dbReference type="GO" id="GO:0005886">
    <property type="term" value="C:plasma membrane"/>
    <property type="evidence" value="ECO:0007669"/>
    <property type="project" value="UniProtKB-SubCell"/>
</dbReference>
<keyword evidence="4 10" id="KW-0812">Transmembrane</keyword>
<gene>
    <name evidence="11" type="ORF">ACAOBT_LOCUS1422</name>
    <name evidence="12" type="ORF">ACAOBT_LOCUS26032</name>
</gene>
<dbReference type="PANTHER" id="PTHR21137:SF35">
    <property type="entry name" value="ODORANT RECEPTOR 19A-RELATED"/>
    <property type="match status" value="1"/>
</dbReference>
<keyword evidence="8" id="KW-0675">Receptor</keyword>
<keyword evidence="9" id="KW-0807">Transducer</keyword>
<evidence type="ECO:0000256" key="9">
    <source>
        <dbReference type="ARBA" id="ARBA00023224"/>
    </source>
</evidence>
<evidence type="ECO:0000256" key="3">
    <source>
        <dbReference type="ARBA" id="ARBA00022606"/>
    </source>
</evidence>
<keyword evidence="7 10" id="KW-0472">Membrane</keyword>
<comment type="subcellular location">
    <subcellularLocation>
        <location evidence="1">Cell membrane</location>
        <topology evidence="1">Multi-pass membrane protein</topology>
    </subcellularLocation>
</comment>
<dbReference type="Proteomes" id="UP001152888">
    <property type="component" value="Unassembled WGS sequence"/>
</dbReference>
<protein>
    <submittedName>
        <fullName evidence="11">Uncharacterized protein</fullName>
    </submittedName>
</protein>
<feature type="transmembrane region" description="Helical" evidence="10">
    <location>
        <begin position="6"/>
        <end position="26"/>
    </location>
</feature>
<accession>A0A9P0JR41</accession>
<evidence type="ECO:0000256" key="4">
    <source>
        <dbReference type="ARBA" id="ARBA00022692"/>
    </source>
</evidence>
<evidence type="ECO:0000256" key="1">
    <source>
        <dbReference type="ARBA" id="ARBA00004651"/>
    </source>
</evidence>
<dbReference type="OrthoDB" id="6759486at2759"/>
<dbReference type="AlphaFoldDB" id="A0A9P0JR41"/>
<keyword evidence="6 10" id="KW-1133">Transmembrane helix</keyword>
<keyword evidence="13" id="KW-1185">Reference proteome</keyword>
<keyword evidence="2" id="KW-1003">Cell membrane</keyword>